<dbReference type="GO" id="GO:0005739">
    <property type="term" value="C:mitochondrion"/>
    <property type="evidence" value="ECO:0007669"/>
    <property type="project" value="TreeGrafter"/>
</dbReference>
<protein>
    <submittedName>
        <fullName evidence="5">Alpha/beta-hydrolase</fullName>
    </submittedName>
</protein>
<dbReference type="InParanoid" id="A0A066WLC1"/>
<dbReference type="FunCoup" id="A0A066WLC1">
    <property type="interactions" value="242"/>
</dbReference>
<dbReference type="GO" id="GO:0052689">
    <property type="term" value="F:carboxylic ester hydrolase activity"/>
    <property type="evidence" value="ECO:0007669"/>
    <property type="project" value="TreeGrafter"/>
</dbReference>
<dbReference type="PANTHER" id="PTHR46118">
    <property type="entry name" value="PROTEIN ABHD11"/>
    <property type="match status" value="1"/>
</dbReference>
<dbReference type="HOGENOM" id="CLU_020336_53_0_1"/>
<dbReference type="Proteomes" id="UP000027361">
    <property type="component" value="Unassembled WGS sequence"/>
</dbReference>
<evidence type="ECO:0000313" key="6">
    <source>
        <dbReference type="Proteomes" id="UP000027361"/>
    </source>
</evidence>
<organism evidence="5 6">
    <name type="scientific">Tilletiaria anomala (strain ATCC 24038 / CBS 436.72 / UBC 951)</name>
    <dbReference type="NCBI Taxonomy" id="1037660"/>
    <lineage>
        <taxon>Eukaryota</taxon>
        <taxon>Fungi</taxon>
        <taxon>Dikarya</taxon>
        <taxon>Basidiomycota</taxon>
        <taxon>Ustilaginomycotina</taxon>
        <taxon>Exobasidiomycetes</taxon>
        <taxon>Georgefischeriales</taxon>
        <taxon>Tilletiariaceae</taxon>
        <taxon>Tilletiaria</taxon>
    </lineage>
</organism>
<dbReference type="AlphaFoldDB" id="A0A066WLC1"/>
<dbReference type="InterPro" id="IPR000073">
    <property type="entry name" value="AB_hydrolase_1"/>
</dbReference>
<dbReference type="OMA" id="FLGMSDN"/>
<gene>
    <name evidence="5" type="ORF">K437DRAFT_218996</name>
</gene>
<accession>A0A066WLC1</accession>
<dbReference type="InterPro" id="IPR029058">
    <property type="entry name" value="AB_hydrolase_fold"/>
</dbReference>
<proteinExistence type="inferred from homology"/>
<dbReference type="PANTHER" id="PTHR46118:SF4">
    <property type="entry name" value="PROTEIN ABHD11"/>
    <property type="match status" value="1"/>
</dbReference>
<dbReference type="STRING" id="1037660.A0A066WLC1"/>
<evidence type="ECO:0000259" key="4">
    <source>
        <dbReference type="Pfam" id="PF00561"/>
    </source>
</evidence>
<evidence type="ECO:0000256" key="2">
    <source>
        <dbReference type="ARBA" id="ARBA00022801"/>
    </source>
</evidence>
<dbReference type="RefSeq" id="XP_013246197.1">
    <property type="nucleotide sequence ID" value="XM_013390743.1"/>
</dbReference>
<dbReference type="SUPFAM" id="SSF53474">
    <property type="entry name" value="alpha/beta-Hydrolases"/>
    <property type="match status" value="1"/>
</dbReference>
<evidence type="ECO:0000256" key="1">
    <source>
        <dbReference type="ARBA" id="ARBA00008645"/>
    </source>
</evidence>
<evidence type="ECO:0000256" key="3">
    <source>
        <dbReference type="SAM" id="MobiDB-lite"/>
    </source>
</evidence>
<feature type="region of interest" description="Disordered" evidence="3">
    <location>
        <begin position="1"/>
        <end position="21"/>
    </location>
</feature>
<dbReference type="FunFam" id="3.40.50.1820:FF:000039">
    <property type="entry name" value="Esterase ybfF"/>
    <property type="match status" value="1"/>
</dbReference>
<sequence>MSSRHTKAPSSDPSKVTPAPATGKTVVLDFEQYPVPNDAAPRIRPDVEAVVVCHGLFGSKQNWRSLGRAMSKKFGVPVYALDLRNHGTSPHIEGIHYKDMAADVLRFLQDNNLRNVVLIGHSMGGKVSLALALSPDLPPGTISHLISVDMTPARGPISPAFEHYIEAMIAIRDAGLETRNEADKMLQEIEKDMGVRQFLLTNLSRPPSPNARTWTFRIPLDNIRKNISQIGDFPYDPVGAEGNDGQRPERKWEGKALFVKGSASKYVNRRNIPICEAFFPNMKLVTLETGHWVQAEKPNEFMHEVEKVLKES</sequence>
<dbReference type="GeneID" id="25262217"/>
<dbReference type="Gene3D" id="3.40.50.1820">
    <property type="entry name" value="alpha/beta hydrolase"/>
    <property type="match status" value="1"/>
</dbReference>
<dbReference type="EMBL" id="JMSN01000002">
    <property type="protein sequence ID" value="KDN53358.1"/>
    <property type="molecule type" value="Genomic_DNA"/>
</dbReference>
<comment type="caution">
    <text evidence="5">The sequence shown here is derived from an EMBL/GenBank/DDBJ whole genome shotgun (WGS) entry which is preliminary data.</text>
</comment>
<feature type="domain" description="AB hydrolase-1" evidence="4">
    <location>
        <begin position="49"/>
        <end position="298"/>
    </location>
</feature>
<reference evidence="5 6" key="1">
    <citation type="submission" date="2014-05" db="EMBL/GenBank/DDBJ databases">
        <title>Draft genome sequence of a rare smut relative, Tilletiaria anomala UBC 951.</title>
        <authorList>
            <consortium name="DOE Joint Genome Institute"/>
            <person name="Toome M."/>
            <person name="Kuo A."/>
            <person name="Henrissat B."/>
            <person name="Lipzen A."/>
            <person name="Tritt A."/>
            <person name="Yoshinaga Y."/>
            <person name="Zane M."/>
            <person name="Barry K."/>
            <person name="Grigoriev I.V."/>
            <person name="Spatafora J.W."/>
            <person name="Aimea M.C."/>
        </authorList>
    </citation>
    <scope>NUCLEOTIDE SEQUENCE [LARGE SCALE GENOMIC DNA]</scope>
    <source>
        <strain evidence="5 6">UBC 951</strain>
    </source>
</reference>
<keyword evidence="2 5" id="KW-0378">Hydrolase</keyword>
<dbReference type="Pfam" id="PF00561">
    <property type="entry name" value="Abhydrolase_1"/>
    <property type="match status" value="1"/>
</dbReference>
<evidence type="ECO:0000313" key="5">
    <source>
        <dbReference type="EMBL" id="KDN53358.1"/>
    </source>
</evidence>
<name>A0A066WLC1_TILAU</name>
<dbReference type="OrthoDB" id="8119704at2759"/>
<comment type="similarity">
    <text evidence="1">Belongs to the AB hydrolase superfamily.</text>
</comment>
<keyword evidence="6" id="KW-1185">Reference proteome</keyword>